<dbReference type="OrthoDB" id="9758917at2"/>
<dbReference type="InterPro" id="IPR009003">
    <property type="entry name" value="Peptidase_S1_PA"/>
</dbReference>
<keyword evidence="2 6" id="KW-0645">Protease</keyword>
<gene>
    <name evidence="7" type="ORF">ESW18_02085</name>
    <name evidence="6" type="ORF">LV84_02174</name>
</gene>
<dbReference type="Gene3D" id="2.40.10.120">
    <property type="match status" value="1"/>
</dbReference>
<evidence type="ECO:0000256" key="4">
    <source>
        <dbReference type="SAM" id="SignalP"/>
    </source>
</evidence>
<dbReference type="PANTHER" id="PTHR22939">
    <property type="entry name" value="SERINE PROTEASE FAMILY S1C HTRA-RELATED"/>
    <property type="match status" value="1"/>
</dbReference>
<accession>A0A2W7R858</accession>
<proteinExistence type="inferred from homology"/>
<dbReference type="EMBL" id="QKZU01000007">
    <property type="protein sequence ID" value="PZX57043.1"/>
    <property type="molecule type" value="Genomic_DNA"/>
</dbReference>
<evidence type="ECO:0000313" key="7">
    <source>
        <dbReference type="EMBL" id="TXD79940.1"/>
    </source>
</evidence>
<feature type="chain" id="PRO_5015898274" evidence="4">
    <location>
        <begin position="22"/>
        <end position="499"/>
    </location>
</feature>
<comment type="similarity">
    <text evidence="1">Belongs to the peptidase S1C family.</text>
</comment>
<dbReference type="SUPFAM" id="SSF50494">
    <property type="entry name" value="Trypsin-like serine proteases"/>
    <property type="match status" value="1"/>
</dbReference>
<dbReference type="RefSeq" id="WP_086501491.1">
    <property type="nucleotide sequence ID" value="NZ_MSSV01000008.1"/>
</dbReference>
<feature type="signal peptide" evidence="4">
    <location>
        <begin position="1"/>
        <end position="21"/>
    </location>
</feature>
<reference evidence="7 9" key="2">
    <citation type="submission" date="2019-08" db="EMBL/GenBank/DDBJ databases">
        <title>Genome of Algoriphagus ratkowskyi IC026.</title>
        <authorList>
            <person name="Bowman J.P."/>
        </authorList>
    </citation>
    <scope>NUCLEOTIDE SEQUENCE [LARGE SCALE GENOMIC DNA]</scope>
    <source>
        <strain evidence="7 9">IC026</strain>
    </source>
</reference>
<dbReference type="Proteomes" id="UP000249115">
    <property type="component" value="Unassembled WGS sequence"/>
</dbReference>
<dbReference type="PANTHER" id="PTHR22939:SF129">
    <property type="entry name" value="SERINE PROTEASE HTRA2, MITOCHONDRIAL"/>
    <property type="match status" value="1"/>
</dbReference>
<evidence type="ECO:0000256" key="3">
    <source>
        <dbReference type="ARBA" id="ARBA00022801"/>
    </source>
</evidence>
<dbReference type="SUPFAM" id="SSF50156">
    <property type="entry name" value="PDZ domain-like"/>
    <property type="match status" value="2"/>
</dbReference>
<dbReference type="InterPro" id="IPR036034">
    <property type="entry name" value="PDZ_sf"/>
</dbReference>
<dbReference type="Pfam" id="PF13180">
    <property type="entry name" value="PDZ_2"/>
    <property type="match status" value="1"/>
</dbReference>
<dbReference type="SMART" id="SM00228">
    <property type="entry name" value="PDZ"/>
    <property type="match status" value="2"/>
</dbReference>
<feature type="domain" description="PDZ" evidence="5">
    <location>
        <begin position="290"/>
        <end position="378"/>
    </location>
</feature>
<evidence type="ECO:0000256" key="1">
    <source>
        <dbReference type="ARBA" id="ARBA00010541"/>
    </source>
</evidence>
<keyword evidence="9" id="KW-1185">Reference proteome</keyword>
<keyword evidence="3" id="KW-0378">Hydrolase</keyword>
<dbReference type="PROSITE" id="PS50106">
    <property type="entry name" value="PDZ"/>
    <property type="match status" value="1"/>
</dbReference>
<keyword evidence="4" id="KW-0732">Signal</keyword>
<dbReference type="PRINTS" id="PR00834">
    <property type="entry name" value="PROTEASES2C"/>
</dbReference>
<dbReference type="GO" id="GO:0006508">
    <property type="term" value="P:proteolysis"/>
    <property type="evidence" value="ECO:0007669"/>
    <property type="project" value="UniProtKB-KW"/>
</dbReference>
<dbReference type="EMBL" id="VORV01000001">
    <property type="protein sequence ID" value="TXD79940.1"/>
    <property type="molecule type" value="Genomic_DNA"/>
</dbReference>
<dbReference type="Proteomes" id="UP000321927">
    <property type="component" value="Unassembled WGS sequence"/>
</dbReference>
<evidence type="ECO:0000313" key="9">
    <source>
        <dbReference type="Proteomes" id="UP000321927"/>
    </source>
</evidence>
<protein>
    <submittedName>
        <fullName evidence="6">Do/DeqQ family serine protease</fullName>
    </submittedName>
    <submittedName>
        <fullName evidence="7">PDZ domain-containing protein</fullName>
    </submittedName>
</protein>
<dbReference type="Pfam" id="PF13365">
    <property type="entry name" value="Trypsin_2"/>
    <property type="match status" value="1"/>
</dbReference>
<sequence length="499" mass="53039">MKNNFLLIIATMFIGMQSCLAGYSVENSRAEKFAKDTIPQSLSNDSIHYNKSQNAFGDFVTASRAITPSVVHIKTIYEGSETSGNSGQQFNGIPGKSSFAMGSGSGIIIEADGYIATNNHVVENAVEIEVILPDKRIFTATLVGLDPNTDLALLKVNATGLPAVKFGNSDIVEIGEWVLAVGYPFSLNTTVTAGIVSAKARSIGIINRPGNNSDGNSPNMNTAVESFIQTDAAINPGNSGGALVNLNGELIGINSAIASQTGSYSGYGFAIPVNLAKKILDDLKKYGTVKRGILGVSFPAPIAEDQFFKQEGLDPAKVKGVYITSVLRESAAEASGLQEGDIIQSIDGIQMTSSTEFSERIARHKPGDVIKLDYLRKGTTYTTSVTLKGDESVKTATNLNESLETIHNKLGADFTSLTRDQKQQLNLNSGVIVTDVRRGGFFEQIGIPKNTIIVFINGKPVDNSKEIDTALLSAQNGIIQILAIAPDGSRVVFNFSLGT</sequence>
<evidence type="ECO:0000256" key="2">
    <source>
        <dbReference type="ARBA" id="ARBA00022670"/>
    </source>
</evidence>
<evidence type="ECO:0000313" key="6">
    <source>
        <dbReference type="EMBL" id="PZX57043.1"/>
    </source>
</evidence>
<dbReference type="AlphaFoldDB" id="A0A2W7R858"/>
<dbReference type="GO" id="GO:0004252">
    <property type="term" value="F:serine-type endopeptidase activity"/>
    <property type="evidence" value="ECO:0007669"/>
    <property type="project" value="InterPro"/>
</dbReference>
<evidence type="ECO:0000313" key="8">
    <source>
        <dbReference type="Proteomes" id="UP000249115"/>
    </source>
</evidence>
<dbReference type="InterPro" id="IPR001478">
    <property type="entry name" value="PDZ"/>
</dbReference>
<comment type="caution">
    <text evidence="6">The sequence shown here is derived from an EMBL/GenBank/DDBJ whole genome shotgun (WGS) entry which is preliminary data.</text>
</comment>
<organism evidence="6 8">
    <name type="scientific">Algoriphagus ratkowskyi</name>
    <dbReference type="NCBI Taxonomy" id="57028"/>
    <lineage>
        <taxon>Bacteria</taxon>
        <taxon>Pseudomonadati</taxon>
        <taxon>Bacteroidota</taxon>
        <taxon>Cytophagia</taxon>
        <taxon>Cytophagales</taxon>
        <taxon>Cyclobacteriaceae</taxon>
        <taxon>Algoriphagus</taxon>
    </lineage>
</organism>
<dbReference type="PROSITE" id="PS51257">
    <property type="entry name" value="PROKAR_LIPOPROTEIN"/>
    <property type="match status" value="1"/>
</dbReference>
<dbReference type="Gene3D" id="2.30.42.10">
    <property type="match status" value="2"/>
</dbReference>
<dbReference type="InterPro" id="IPR001940">
    <property type="entry name" value="Peptidase_S1C"/>
</dbReference>
<name>A0A2W7R858_9BACT</name>
<reference evidence="6 8" key="1">
    <citation type="submission" date="2018-06" db="EMBL/GenBank/DDBJ databases">
        <title>Genomic Encyclopedia of Archaeal and Bacterial Type Strains, Phase II (KMG-II): from individual species to whole genera.</title>
        <authorList>
            <person name="Goeker M."/>
        </authorList>
    </citation>
    <scope>NUCLEOTIDE SEQUENCE [LARGE SCALE GENOMIC DNA]</scope>
    <source>
        <strain evidence="6 8">DSM 22686</strain>
    </source>
</reference>
<evidence type="ECO:0000259" key="5">
    <source>
        <dbReference type="PROSITE" id="PS50106"/>
    </source>
</evidence>